<dbReference type="Proteomes" id="UP000076420">
    <property type="component" value="Unassembled WGS sequence"/>
</dbReference>
<dbReference type="PROSITE" id="PS50158">
    <property type="entry name" value="ZF_CCHC"/>
    <property type="match status" value="1"/>
</dbReference>
<dbReference type="SUPFAM" id="SSF81631">
    <property type="entry name" value="PAP/OAS1 substrate-binding domain"/>
    <property type="match status" value="1"/>
</dbReference>
<dbReference type="SMART" id="SM00343">
    <property type="entry name" value="ZnF_C2HC"/>
    <property type="match status" value="1"/>
</dbReference>
<keyword evidence="3" id="KW-0863">Zinc-finger</keyword>
<accession>A0A2C9L988</accession>
<proteinExistence type="predicted"/>
<dbReference type="Gene3D" id="1.10.1410.10">
    <property type="match status" value="1"/>
</dbReference>
<dbReference type="GO" id="GO:0008270">
    <property type="term" value="F:zinc ion binding"/>
    <property type="evidence" value="ECO:0007669"/>
    <property type="project" value="UniProtKB-KW"/>
</dbReference>
<evidence type="ECO:0000256" key="1">
    <source>
        <dbReference type="ARBA" id="ARBA00022723"/>
    </source>
</evidence>
<evidence type="ECO:0000313" key="7">
    <source>
        <dbReference type="Proteomes" id="UP000076420"/>
    </source>
</evidence>
<dbReference type="GO" id="GO:0003676">
    <property type="term" value="F:nucleic acid binding"/>
    <property type="evidence" value="ECO:0007669"/>
    <property type="project" value="InterPro"/>
</dbReference>
<feature type="compositionally biased region" description="Low complexity" evidence="4">
    <location>
        <begin position="109"/>
        <end position="122"/>
    </location>
</feature>
<reference evidence="6" key="1">
    <citation type="submission" date="2020-05" db="UniProtKB">
        <authorList>
            <consortium name="EnsemblMetazoa"/>
        </authorList>
    </citation>
    <scope>IDENTIFICATION</scope>
    <source>
        <strain evidence="6">BB02</strain>
    </source>
</reference>
<evidence type="ECO:0000256" key="3">
    <source>
        <dbReference type="PROSITE-ProRule" id="PRU00047"/>
    </source>
</evidence>
<dbReference type="EnsemblMetazoa" id="BGLB028418-RA">
    <property type="protein sequence ID" value="BGLB028418-PA"/>
    <property type="gene ID" value="BGLB028418"/>
</dbReference>
<dbReference type="STRING" id="6526.A0A2C9L988"/>
<keyword evidence="1" id="KW-0479">Metal-binding</keyword>
<dbReference type="SUPFAM" id="SSF57756">
    <property type="entry name" value="Retrovirus zinc finger-like domains"/>
    <property type="match status" value="1"/>
</dbReference>
<dbReference type="InterPro" id="IPR002058">
    <property type="entry name" value="PAP_assoc"/>
</dbReference>
<dbReference type="VEuPathDB" id="VectorBase:BGLB028418"/>
<protein>
    <recommendedName>
        <fullName evidence="5">CCHC-type domain-containing protein</fullName>
    </recommendedName>
</protein>
<dbReference type="Pfam" id="PF03828">
    <property type="entry name" value="PAP_assoc"/>
    <property type="match status" value="1"/>
</dbReference>
<feature type="region of interest" description="Disordered" evidence="4">
    <location>
        <begin position="58"/>
        <end position="180"/>
    </location>
</feature>
<keyword evidence="2" id="KW-0460">Magnesium</keyword>
<organism evidence="6 7">
    <name type="scientific">Biomphalaria glabrata</name>
    <name type="common">Bloodfluke planorb</name>
    <name type="synonym">Freshwater snail</name>
    <dbReference type="NCBI Taxonomy" id="6526"/>
    <lineage>
        <taxon>Eukaryota</taxon>
        <taxon>Metazoa</taxon>
        <taxon>Spiralia</taxon>
        <taxon>Lophotrochozoa</taxon>
        <taxon>Mollusca</taxon>
        <taxon>Gastropoda</taxon>
        <taxon>Heterobranchia</taxon>
        <taxon>Euthyneura</taxon>
        <taxon>Panpulmonata</taxon>
        <taxon>Hygrophila</taxon>
        <taxon>Lymnaeoidea</taxon>
        <taxon>Planorbidae</taxon>
        <taxon>Biomphalaria</taxon>
    </lineage>
</organism>
<sequence>MLYGSPIDDNMDIFDKYQNPSDYFFDTDLLSENRPINVRGCRKCGRIGHLARHCPERKYEDQKKQLPSTPTKSQQQLSAQYKSQQQQAQYKTTKQHAVVSSQKQTSLVPPQKQQKPQTSQSQGNPSQRGQQNQTSSKDTERRERGQASQGAQGNSSANANKNQSPQAVSSGQLSDRLWPHRGKNQSSVAELWIGFLRFYVEDFNYKELVISIRQYAPLTRFEKLWNGSCLAIEGW</sequence>
<keyword evidence="3" id="KW-0862">Zinc</keyword>
<evidence type="ECO:0000313" key="6">
    <source>
        <dbReference type="EnsemblMetazoa" id="BGLB028418-PA"/>
    </source>
</evidence>
<feature type="domain" description="CCHC-type" evidence="5">
    <location>
        <begin position="41"/>
        <end position="56"/>
    </location>
</feature>
<dbReference type="KEGG" id="bgt:106062025"/>
<dbReference type="Pfam" id="PF00098">
    <property type="entry name" value="zf-CCHC"/>
    <property type="match status" value="1"/>
</dbReference>
<feature type="compositionally biased region" description="Low complexity" evidence="4">
    <location>
        <begin position="72"/>
        <end position="92"/>
    </location>
</feature>
<name>A0A2C9L988_BIOGL</name>
<feature type="compositionally biased region" description="Polar residues" evidence="4">
    <location>
        <begin position="123"/>
        <end position="136"/>
    </location>
</feature>
<dbReference type="InterPro" id="IPR036875">
    <property type="entry name" value="Znf_CCHC_sf"/>
</dbReference>
<evidence type="ECO:0000256" key="4">
    <source>
        <dbReference type="SAM" id="MobiDB-lite"/>
    </source>
</evidence>
<feature type="compositionally biased region" description="Polar residues" evidence="4">
    <location>
        <begin position="98"/>
        <end position="108"/>
    </location>
</feature>
<dbReference type="InterPro" id="IPR001878">
    <property type="entry name" value="Znf_CCHC"/>
</dbReference>
<feature type="compositionally biased region" description="Polar residues" evidence="4">
    <location>
        <begin position="146"/>
        <end position="173"/>
    </location>
</feature>
<dbReference type="Gene3D" id="4.10.60.10">
    <property type="entry name" value="Zinc finger, CCHC-type"/>
    <property type="match status" value="1"/>
</dbReference>
<dbReference type="VEuPathDB" id="VectorBase:BGLAX_047311"/>
<evidence type="ECO:0000256" key="2">
    <source>
        <dbReference type="ARBA" id="ARBA00022842"/>
    </source>
</evidence>
<dbReference type="AlphaFoldDB" id="A0A2C9L988"/>
<gene>
    <name evidence="6" type="primary">106062025</name>
</gene>
<evidence type="ECO:0000259" key="5">
    <source>
        <dbReference type="PROSITE" id="PS50158"/>
    </source>
</evidence>